<feature type="domain" description="Ketoreductase" evidence="4">
    <location>
        <begin position="8"/>
        <end position="183"/>
    </location>
</feature>
<dbReference type="SMART" id="SM00822">
    <property type="entry name" value="PKS_KR"/>
    <property type="match status" value="1"/>
</dbReference>
<dbReference type="InterPro" id="IPR057326">
    <property type="entry name" value="KR_dom"/>
</dbReference>
<protein>
    <submittedName>
        <fullName evidence="5">SDR family oxidoreductase</fullName>
    </submittedName>
</protein>
<dbReference type="InterPro" id="IPR002347">
    <property type="entry name" value="SDR_fam"/>
</dbReference>
<dbReference type="PANTHER" id="PTHR44196:SF1">
    <property type="entry name" value="DEHYDROGENASE_REDUCTASE SDR FAMILY MEMBER 7B"/>
    <property type="match status" value="1"/>
</dbReference>
<keyword evidence="2" id="KW-0560">Oxidoreductase</keyword>
<comment type="caution">
    <text evidence="5">The sequence shown here is derived from an EMBL/GenBank/DDBJ whole genome shotgun (WGS) entry which is preliminary data.</text>
</comment>
<proteinExistence type="inferred from homology"/>
<dbReference type="SUPFAM" id="SSF51735">
    <property type="entry name" value="NAD(P)-binding Rossmann-fold domains"/>
    <property type="match status" value="1"/>
</dbReference>
<dbReference type="Pfam" id="PF00106">
    <property type="entry name" value="adh_short"/>
    <property type="match status" value="1"/>
</dbReference>
<dbReference type="InterPro" id="IPR020904">
    <property type="entry name" value="Sc_DH/Rdtase_CS"/>
</dbReference>
<evidence type="ECO:0000313" key="5">
    <source>
        <dbReference type="EMBL" id="MDR5711089.1"/>
    </source>
</evidence>
<dbReference type="Gene3D" id="3.40.50.720">
    <property type="entry name" value="NAD(P)-binding Rossmann-like Domain"/>
    <property type="match status" value="1"/>
</dbReference>
<gene>
    <name evidence="5" type="ORF">RH857_02890</name>
</gene>
<evidence type="ECO:0000313" key="6">
    <source>
        <dbReference type="Proteomes" id="UP001260872"/>
    </source>
</evidence>
<name>A0ABU1FR17_9MICC</name>
<dbReference type="EMBL" id="JAVKGT010000005">
    <property type="protein sequence ID" value="MDR5711089.1"/>
    <property type="molecule type" value="Genomic_DNA"/>
</dbReference>
<dbReference type="NCBIfam" id="NF006073">
    <property type="entry name" value="PRK08219.1"/>
    <property type="match status" value="1"/>
</dbReference>
<comment type="similarity">
    <text evidence="1 3">Belongs to the short-chain dehydrogenases/reductases (SDR) family.</text>
</comment>
<evidence type="ECO:0000259" key="4">
    <source>
        <dbReference type="SMART" id="SM00822"/>
    </source>
</evidence>
<organism evidence="5 6">
    <name type="scientific">Nesterenkonia flava</name>
    <dbReference type="NCBI Taxonomy" id="469799"/>
    <lineage>
        <taxon>Bacteria</taxon>
        <taxon>Bacillati</taxon>
        <taxon>Actinomycetota</taxon>
        <taxon>Actinomycetes</taxon>
        <taxon>Micrococcales</taxon>
        <taxon>Micrococcaceae</taxon>
        <taxon>Nesterenkonia</taxon>
    </lineage>
</organism>
<dbReference type="RefSeq" id="WP_310536475.1">
    <property type="nucleotide sequence ID" value="NZ_BAAAOC010000024.1"/>
</dbReference>
<dbReference type="PRINTS" id="PR00080">
    <property type="entry name" value="SDRFAMILY"/>
</dbReference>
<dbReference type="PROSITE" id="PS00061">
    <property type="entry name" value="ADH_SHORT"/>
    <property type="match status" value="1"/>
</dbReference>
<dbReference type="InterPro" id="IPR036291">
    <property type="entry name" value="NAD(P)-bd_dom_sf"/>
</dbReference>
<dbReference type="Proteomes" id="UP001260872">
    <property type="component" value="Unassembled WGS sequence"/>
</dbReference>
<reference evidence="6" key="1">
    <citation type="submission" date="2023-07" db="EMBL/GenBank/DDBJ databases">
        <title>Description of three actinobacteria isolated from air of manufacturing shop in a pharmaceutical factory.</title>
        <authorList>
            <person name="Zhang D.-F."/>
        </authorList>
    </citation>
    <scope>NUCLEOTIDE SEQUENCE [LARGE SCALE GENOMIC DNA]</scope>
    <source>
        <strain evidence="6">CCTCC AB 207010</strain>
    </source>
</reference>
<keyword evidence="6" id="KW-1185">Reference proteome</keyword>
<accession>A0ABU1FR17</accession>
<evidence type="ECO:0000256" key="2">
    <source>
        <dbReference type="ARBA" id="ARBA00023002"/>
    </source>
</evidence>
<evidence type="ECO:0000256" key="1">
    <source>
        <dbReference type="ARBA" id="ARBA00006484"/>
    </source>
</evidence>
<dbReference type="PRINTS" id="PR00081">
    <property type="entry name" value="GDHRDH"/>
</dbReference>
<dbReference type="PANTHER" id="PTHR44196">
    <property type="entry name" value="DEHYDROGENASE/REDUCTASE SDR FAMILY MEMBER 7B"/>
    <property type="match status" value="1"/>
</dbReference>
<sequence>MSIPTDKPTALVTGASRGIGRAIAEDLGRDHHIIVAGTSPERVEAAAQSLPSATPLVVDLRDIPAIPAALEQLQLQRLDVLVHNAGVAWLRPVADAQPNEWQEMFTVNLFAVAELTRLTLPLLREARGQVIAVNSGSGYVSRINSAMYSGTKFALRAFTDALREEERGQVRVTSIHPGRVDTDMQVQLQQQMGAETYDGSVYVSPESIARTVRLAVDMDPASTVEELSIRPVAQKR</sequence>
<evidence type="ECO:0000256" key="3">
    <source>
        <dbReference type="RuleBase" id="RU000363"/>
    </source>
</evidence>